<name>A0ABN9CKD9_9NEOB</name>
<proteinExistence type="predicted"/>
<keyword evidence="3" id="KW-1185">Reference proteome</keyword>
<feature type="non-terminal residue" evidence="2">
    <location>
        <position position="108"/>
    </location>
</feature>
<evidence type="ECO:0000313" key="2">
    <source>
        <dbReference type="EMBL" id="CAI9560591.1"/>
    </source>
</evidence>
<dbReference type="EMBL" id="CATNWA010010766">
    <property type="protein sequence ID" value="CAI9560591.1"/>
    <property type="molecule type" value="Genomic_DNA"/>
</dbReference>
<evidence type="ECO:0000313" key="3">
    <source>
        <dbReference type="Proteomes" id="UP001162483"/>
    </source>
</evidence>
<sequence>MCTTLSSRAMDKGVPPVLLCRVQSSRGAQQLGDSDVGKEGDQYVPQCYNMPNQGRTDHCSTWALPEGPGSVSRGPHEMPLVPLIGCFGCGLSVGEHRGPMSCQSTPVP</sequence>
<protein>
    <submittedName>
        <fullName evidence="2">Uncharacterized protein</fullName>
    </submittedName>
</protein>
<organism evidence="2 3">
    <name type="scientific">Staurois parvus</name>
    <dbReference type="NCBI Taxonomy" id="386267"/>
    <lineage>
        <taxon>Eukaryota</taxon>
        <taxon>Metazoa</taxon>
        <taxon>Chordata</taxon>
        <taxon>Craniata</taxon>
        <taxon>Vertebrata</taxon>
        <taxon>Euteleostomi</taxon>
        <taxon>Amphibia</taxon>
        <taxon>Batrachia</taxon>
        <taxon>Anura</taxon>
        <taxon>Neobatrachia</taxon>
        <taxon>Ranoidea</taxon>
        <taxon>Ranidae</taxon>
        <taxon>Staurois</taxon>
    </lineage>
</organism>
<comment type="caution">
    <text evidence="2">The sequence shown here is derived from an EMBL/GenBank/DDBJ whole genome shotgun (WGS) entry which is preliminary data.</text>
</comment>
<evidence type="ECO:0000256" key="1">
    <source>
        <dbReference type="SAM" id="MobiDB-lite"/>
    </source>
</evidence>
<feature type="region of interest" description="Disordered" evidence="1">
    <location>
        <begin position="26"/>
        <end position="47"/>
    </location>
</feature>
<accession>A0ABN9CKD9</accession>
<gene>
    <name evidence="2" type="ORF">SPARVUS_LOCUS5283702</name>
</gene>
<reference evidence="2" key="1">
    <citation type="submission" date="2023-05" db="EMBL/GenBank/DDBJ databases">
        <authorList>
            <person name="Stuckert A."/>
        </authorList>
    </citation>
    <scope>NUCLEOTIDE SEQUENCE</scope>
</reference>
<dbReference type="Proteomes" id="UP001162483">
    <property type="component" value="Unassembled WGS sequence"/>
</dbReference>